<dbReference type="PRINTS" id="PR00455">
    <property type="entry name" value="HTHTETR"/>
</dbReference>
<evidence type="ECO:0000313" key="4">
    <source>
        <dbReference type="EMBL" id="RHE40543.1"/>
    </source>
</evidence>
<protein>
    <submittedName>
        <fullName evidence="4">TetR/AcrR family transcriptional regulator</fullName>
    </submittedName>
</protein>
<dbReference type="Pfam" id="PF00440">
    <property type="entry name" value="TetR_N"/>
    <property type="match status" value="1"/>
</dbReference>
<dbReference type="RefSeq" id="WP_015541109.1">
    <property type="nucleotide sequence ID" value="NZ_CABJFK010000004.1"/>
</dbReference>
<comment type="caution">
    <text evidence="4">The sequence shown here is derived from an EMBL/GenBank/DDBJ whole genome shotgun (WGS) entry which is preliminary data.</text>
</comment>
<dbReference type="Proteomes" id="UP000283745">
    <property type="component" value="Unassembled WGS sequence"/>
</dbReference>
<organism evidence="4 5">
    <name type="scientific">Blautia obeum</name>
    <dbReference type="NCBI Taxonomy" id="40520"/>
    <lineage>
        <taxon>Bacteria</taxon>
        <taxon>Bacillati</taxon>
        <taxon>Bacillota</taxon>
        <taxon>Clostridia</taxon>
        <taxon>Lachnospirales</taxon>
        <taxon>Lachnospiraceae</taxon>
        <taxon>Blautia</taxon>
    </lineage>
</organism>
<feature type="DNA-binding region" description="H-T-H motif" evidence="2">
    <location>
        <begin position="32"/>
        <end position="51"/>
    </location>
</feature>
<gene>
    <name evidence="4" type="ORF">DW740_06545</name>
</gene>
<dbReference type="Gene3D" id="1.10.357.10">
    <property type="entry name" value="Tetracycline Repressor, domain 2"/>
    <property type="match status" value="1"/>
</dbReference>
<dbReference type="PANTHER" id="PTHR43479">
    <property type="entry name" value="ACREF/ENVCD OPERON REPRESSOR-RELATED"/>
    <property type="match status" value="1"/>
</dbReference>
<dbReference type="InterPro" id="IPR009057">
    <property type="entry name" value="Homeodomain-like_sf"/>
</dbReference>
<dbReference type="AlphaFoldDB" id="A0A414J7T7"/>
<sequence>MGKLELNKKKKEDALYNTAFELFTTKGTNKTTISDIVEKAGVAKGTFYLYFKDKYDIRNKLASNKTKDLFYAAYQAVRQNRIYGFPAQLHFMIDHILGSLRNDSQLLIFVSKNLSWNVFQEALDGQMPDNDLNFYDMYLQLIKEDEQIYEHPDLMLFSVIELASSTCYNCILYQQPVPLEEYMPYLHRAIDGILSSYKKDSSVCSS</sequence>
<dbReference type="GO" id="GO:0003677">
    <property type="term" value="F:DNA binding"/>
    <property type="evidence" value="ECO:0007669"/>
    <property type="project" value="UniProtKB-UniRule"/>
</dbReference>
<keyword evidence="1 2" id="KW-0238">DNA-binding</keyword>
<dbReference type="EMBL" id="QSKF01000004">
    <property type="protein sequence ID" value="RHE40543.1"/>
    <property type="molecule type" value="Genomic_DNA"/>
</dbReference>
<dbReference type="PROSITE" id="PS50977">
    <property type="entry name" value="HTH_TETR_2"/>
    <property type="match status" value="1"/>
</dbReference>
<evidence type="ECO:0000259" key="3">
    <source>
        <dbReference type="PROSITE" id="PS50977"/>
    </source>
</evidence>
<dbReference type="PANTHER" id="PTHR43479:SF11">
    <property type="entry name" value="ACREF_ENVCD OPERON REPRESSOR-RELATED"/>
    <property type="match status" value="1"/>
</dbReference>
<accession>A0A414J7T7</accession>
<feature type="domain" description="HTH tetR-type" evidence="3">
    <location>
        <begin position="9"/>
        <end position="69"/>
    </location>
</feature>
<proteinExistence type="predicted"/>
<evidence type="ECO:0000256" key="2">
    <source>
        <dbReference type="PROSITE-ProRule" id="PRU00335"/>
    </source>
</evidence>
<name>A0A414J7T7_9FIRM</name>
<dbReference type="SUPFAM" id="SSF46689">
    <property type="entry name" value="Homeodomain-like"/>
    <property type="match status" value="1"/>
</dbReference>
<evidence type="ECO:0000256" key="1">
    <source>
        <dbReference type="ARBA" id="ARBA00023125"/>
    </source>
</evidence>
<evidence type="ECO:0000313" key="5">
    <source>
        <dbReference type="Proteomes" id="UP000283745"/>
    </source>
</evidence>
<dbReference type="InterPro" id="IPR001647">
    <property type="entry name" value="HTH_TetR"/>
</dbReference>
<reference evidence="4 5" key="1">
    <citation type="submission" date="2018-08" db="EMBL/GenBank/DDBJ databases">
        <title>A genome reference for cultivated species of the human gut microbiota.</title>
        <authorList>
            <person name="Zou Y."/>
            <person name="Xue W."/>
            <person name="Luo G."/>
        </authorList>
    </citation>
    <scope>NUCLEOTIDE SEQUENCE [LARGE SCALE GENOMIC DNA]</scope>
    <source>
        <strain evidence="4 5">AM28-23</strain>
    </source>
</reference>
<dbReference type="InterPro" id="IPR050624">
    <property type="entry name" value="HTH-type_Tx_Regulator"/>
</dbReference>